<evidence type="ECO:0000313" key="3">
    <source>
        <dbReference type="Proteomes" id="UP000004358"/>
    </source>
</evidence>
<comment type="caution">
    <text evidence="2">The sequence shown here is derived from an EMBL/GenBank/DDBJ whole genome shotgun (WGS) entry which is preliminary data.</text>
</comment>
<evidence type="ECO:0000313" key="2">
    <source>
        <dbReference type="EMBL" id="EAQ78478.1"/>
    </source>
</evidence>
<reference evidence="2 3" key="1">
    <citation type="submission" date="2006-02" db="EMBL/GenBank/DDBJ databases">
        <authorList>
            <person name="Amann R."/>
            <person name="Ferriera S."/>
            <person name="Johnson J."/>
            <person name="Kravitz S."/>
            <person name="Halpern A."/>
            <person name="Remington K."/>
            <person name="Beeson K."/>
            <person name="Tran B."/>
            <person name="Rogers Y.-H."/>
            <person name="Friedman R."/>
            <person name="Venter J.C."/>
        </authorList>
    </citation>
    <scope>NUCLEOTIDE SEQUENCE [LARGE SCALE GENOMIC DNA]</scope>
    <source>
        <strain evidence="2 3">DSM 3645</strain>
    </source>
</reference>
<feature type="transmembrane region" description="Helical" evidence="1">
    <location>
        <begin position="76"/>
        <end position="94"/>
    </location>
</feature>
<dbReference type="STRING" id="314230.DSM3645_07296"/>
<gene>
    <name evidence="2" type="ORF">DSM3645_07296</name>
</gene>
<evidence type="ECO:0000256" key="1">
    <source>
        <dbReference type="SAM" id="Phobius"/>
    </source>
</evidence>
<evidence type="ECO:0008006" key="4">
    <source>
        <dbReference type="Google" id="ProtNLM"/>
    </source>
</evidence>
<name>A3ZYK2_9BACT</name>
<keyword evidence="1" id="KW-0812">Transmembrane</keyword>
<organism evidence="2 3">
    <name type="scientific">Blastopirellula marina DSM 3645</name>
    <dbReference type="NCBI Taxonomy" id="314230"/>
    <lineage>
        <taxon>Bacteria</taxon>
        <taxon>Pseudomonadati</taxon>
        <taxon>Planctomycetota</taxon>
        <taxon>Planctomycetia</taxon>
        <taxon>Pirellulales</taxon>
        <taxon>Pirellulaceae</taxon>
        <taxon>Blastopirellula</taxon>
    </lineage>
</organism>
<sequence>MASSFLSAVADRLGIWTKLGSSEVAWGNMNSFLAYTQMLLWYLPSSVANIAGWAATIFEIAIAAALLLGVAIRPTAIASGALLLVFAISMTISTGVEGPLSFSVWTAAAASLLLAAIDPQSTGPRIWTA</sequence>
<dbReference type="EMBL" id="AANZ01000021">
    <property type="protein sequence ID" value="EAQ78478.1"/>
    <property type="molecule type" value="Genomic_DNA"/>
</dbReference>
<accession>A3ZYK2</accession>
<dbReference type="AlphaFoldDB" id="A3ZYK2"/>
<protein>
    <recommendedName>
        <fullName evidence="4">DoxX family protein</fullName>
    </recommendedName>
</protein>
<proteinExistence type="predicted"/>
<dbReference type="Proteomes" id="UP000004358">
    <property type="component" value="Unassembled WGS sequence"/>
</dbReference>
<keyword evidence="1" id="KW-0472">Membrane</keyword>
<feature type="transmembrane region" description="Helical" evidence="1">
    <location>
        <begin position="50"/>
        <end position="69"/>
    </location>
</feature>
<dbReference type="eggNOG" id="COG2259">
    <property type="taxonomic scope" value="Bacteria"/>
</dbReference>
<dbReference type="HOGENOM" id="CLU_139735_0_0_0"/>
<keyword evidence="1" id="KW-1133">Transmembrane helix</keyword>